<gene>
    <name evidence="2" type="ORF">RI536_09420</name>
</gene>
<dbReference type="PROSITE" id="PS51257">
    <property type="entry name" value="PROKAR_LIPOPROTEIN"/>
    <property type="match status" value="1"/>
</dbReference>
<dbReference type="EMBL" id="JAVLAQ010000001">
    <property type="protein sequence ID" value="MDT6990325.1"/>
    <property type="molecule type" value="Genomic_DNA"/>
</dbReference>
<feature type="region of interest" description="Disordered" evidence="1">
    <location>
        <begin position="203"/>
        <end position="259"/>
    </location>
</feature>
<dbReference type="RefSeq" id="WP_225366818.1">
    <property type="nucleotide sequence ID" value="NZ_JAVLAQ010000001.1"/>
</dbReference>
<sequence length="337" mass="35439">MRDDKKEGFAVDHAYRSSWPLIVMVLIGLITLSGCAKNTGGVTASSATTATNNSTTAVLTKADQQISQTKIAAARKTLASAANPNAAVKNLATGLKYYQEAEEALENNQLSLAKGYFETLSSYDGTTDASFIAARQKLVKQYQAVKQANGYYNAARDDLSVHELATAKANIDKLDRVSASHPVIKELQKKALAMKQAIMNYEASQSTSSGSESSTVVSSSSSSSSSDSNSATSSTDSTSSSSSTATSSSDSSTSSSSSSTLTTSAIIKQFQDAAGVTFASDTEFNITKQTSDYYQITAVYAADESSSSASKTVTDTYRYYPDSGNVTKEDSASGTFE</sequence>
<organism evidence="2 3">
    <name type="scientific">Lactiplantibacillus pentosus</name>
    <name type="common">Lactobacillus pentosus</name>
    <dbReference type="NCBI Taxonomy" id="1589"/>
    <lineage>
        <taxon>Bacteria</taxon>
        <taxon>Bacillati</taxon>
        <taxon>Bacillota</taxon>
        <taxon>Bacilli</taxon>
        <taxon>Lactobacillales</taxon>
        <taxon>Lactobacillaceae</taxon>
        <taxon>Lactiplantibacillus</taxon>
    </lineage>
</organism>
<proteinExistence type="predicted"/>
<dbReference type="AlphaFoldDB" id="A0AAW8VY67"/>
<protein>
    <recommendedName>
        <fullName evidence="4">Lipoprotein</fullName>
    </recommendedName>
</protein>
<dbReference type="Proteomes" id="UP001267003">
    <property type="component" value="Unassembled WGS sequence"/>
</dbReference>
<feature type="compositionally biased region" description="Polar residues" evidence="1">
    <location>
        <begin position="304"/>
        <end position="315"/>
    </location>
</feature>
<evidence type="ECO:0000256" key="1">
    <source>
        <dbReference type="SAM" id="MobiDB-lite"/>
    </source>
</evidence>
<name>A0AAW8VY67_LACPE</name>
<evidence type="ECO:0000313" key="3">
    <source>
        <dbReference type="Proteomes" id="UP001267003"/>
    </source>
</evidence>
<accession>A0AAW8VY67</accession>
<evidence type="ECO:0008006" key="4">
    <source>
        <dbReference type="Google" id="ProtNLM"/>
    </source>
</evidence>
<reference evidence="2" key="1">
    <citation type="submission" date="2023-08" db="EMBL/GenBank/DDBJ databases">
        <authorList>
            <person name="Page C.A."/>
            <person name="Perez-Diaz I.M."/>
        </authorList>
    </citation>
    <scope>NUCLEOTIDE SEQUENCE</scope>
    <source>
        <strain evidence="2">7.8.46</strain>
    </source>
</reference>
<feature type="region of interest" description="Disordered" evidence="1">
    <location>
        <begin position="302"/>
        <end position="337"/>
    </location>
</feature>
<evidence type="ECO:0000313" key="2">
    <source>
        <dbReference type="EMBL" id="MDT6990325.1"/>
    </source>
</evidence>
<comment type="caution">
    <text evidence="2">The sequence shown here is derived from an EMBL/GenBank/DDBJ whole genome shotgun (WGS) entry which is preliminary data.</text>
</comment>
<feature type="compositionally biased region" description="Low complexity" evidence="1">
    <location>
        <begin position="204"/>
        <end position="259"/>
    </location>
</feature>